<sequence length="200" mass="22580">MVERVKRRENQSQISSASLAMRLWTAAYLLLIICAIACGEFEEAKNLVSSFISAVDPLSKDLKKAHRFIALTMTFMKGAVPFGELLATALKVGLEEDRLEALLAPTNGIDAKDLWLNNTSTTSEVKRILQPVYSFISNWFNDLLESIWPTIESLLIRNIMQDISKGRAMKIWTTLFYTFFTIMRIGQNSPTARIGLQQNT</sequence>
<protein>
    <submittedName>
        <fullName evidence="2">Uncharacterized protein</fullName>
    </submittedName>
</protein>
<accession>A0A914GVA7</accession>
<dbReference type="Proteomes" id="UP000887572">
    <property type="component" value="Unplaced"/>
</dbReference>
<dbReference type="WBParaSite" id="Gr19_v10_g11670.t1">
    <property type="protein sequence ID" value="Gr19_v10_g11670.t1"/>
    <property type="gene ID" value="Gr19_v10_g11670"/>
</dbReference>
<name>A0A914GVA7_GLORO</name>
<reference evidence="2" key="1">
    <citation type="submission" date="2022-11" db="UniProtKB">
        <authorList>
            <consortium name="WormBaseParasite"/>
        </authorList>
    </citation>
    <scope>IDENTIFICATION</scope>
</reference>
<evidence type="ECO:0000313" key="1">
    <source>
        <dbReference type="Proteomes" id="UP000887572"/>
    </source>
</evidence>
<organism evidence="1 2">
    <name type="scientific">Globodera rostochiensis</name>
    <name type="common">Golden nematode worm</name>
    <name type="synonym">Heterodera rostochiensis</name>
    <dbReference type="NCBI Taxonomy" id="31243"/>
    <lineage>
        <taxon>Eukaryota</taxon>
        <taxon>Metazoa</taxon>
        <taxon>Ecdysozoa</taxon>
        <taxon>Nematoda</taxon>
        <taxon>Chromadorea</taxon>
        <taxon>Rhabditida</taxon>
        <taxon>Tylenchina</taxon>
        <taxon>Tylenchomorpha</taxon>
        <taxon>Tylenchoidea</taxon>
        <taxon>Heteroderidae</taxon>
        <taxon>Heteroderinae</taxon>
        <taxon>Globodera</taxon>
    </lineage>
</organism>
<proteinExistence type="predicted"/>
<evidence type="ECO:0000313" key="2">
    <source>
        <dbReference type="WBParaSite" id="Gr19_v10_g11670.t1"/>
    </source>
</evidence>
<dbReference type="AlphaFoldDB" id="A0A914GVA7"/>
<keyword evidence="1" id="KW-1185">Reference proteome</keyword>